<dbReference type="AlphaFoldDB" id="A0A6A5XB51"/>
<gene>
    <name evidence="2" type="ORF">BU24DRAFT_71218</name>
</gene>
<accession>A0A6A5XB51</accession>
<dbReference type="EMBL" id="ML978077">
    <property type="protein sequence ID" value="KAF2010123.1"/>
    <property type="molecule type" value="Genomic_DNA"/>
</dbReference>
<dbReference type="RefSeq" id="XP_033378462.1">
    <property type="nucleotide sequence ID" value="XM_033534557.1"/>
</dbReference>
<evidence type="ECO:0000313" key="2">
    <source>
        <dbReference type="EMBL" id="KAF2010123.1"/>
    </source>
</evidence>
<sequence>MCKLWKKTYLCGCSSHLFRDRCTTALRSPSDTCDECSQEDEPRKSYFKCYDCLKLEVEQEKVDAVRLAAAVEEQKKKDTEKARQERIRREAEERAAREREEDARRERERRSEMERAKKDGGAWVEMGSQRRKGKKGFQPRGRITSLHAGGSEPNSPLTIKTNAPGMSGITGAFGALRSAPPTATTMTGLKENGASGVDPGGRAGRWGPSNKTDTPVRILKPDRTDWKKV</sequence>
<dbReference type="OrthoDB" id="3794829at2759"/>
<protein>
    <submittedName>
        <fullName evidence="2">Uncharacterized protein</fullName>
    </submittedName>
</protein>
<dbReference type="Proteomes" id="UP000799778">
    <property type="component" value="Unassembled WGS sequence"/>
</dbReference>
<keyword evidence="3" id="KW-1185">Reference proteome</keyword>
<evidence type="ECO:0000256" key="1">
    <source>
        <dbReference type="SAM" id="MobiDB-lite"/>
    </source>
</evidence>
<name>A0A6A5XB51_9PLEO</name>
<feature type="compositionally biased region" description="Basic and acidic residues" evidence="1">
    <location>
        <begin position="73"/>
        <end position="120"/>
    </location>
</feature>
<proteinExistence type="predicted"/>
<reference evidence="2" key="1">
    <citation type="journal article" date="2020" name="Stud. Mycol.">
        <title>101 Dothideomycetes genomes: a test case for predicting lifestyles and emergence of pathogens.</title>
        <authorList>
            <person name="Haridas S."/>
            <person name="Albert R."/>
            <person name="Binder M."/>
            <person name="Bloem J."/>
            <person name="Labutti K."/>
            <person name="Salamov A."/>
            <person name="Andreopoulos B."/>
            <person name="Baker S."/>
            <person name="Barry K."/>
            <person name="Bills G."/>
            <person name="Bluhm B."/>
            <person name="Cannon C."/>
            <person name="Castanera R."/>
            <person name="Culley D."/>
            <person name="Daum C."/>
            <person name="Ezra D."/>
            <person name="Gonzalez J."/>
            <person name="Henrissat B."/>
            <person name="Kuo A."/>
            <person name="Liang C."/>
            <person name="Lipzen A."/>
            <person name="Lutzoni F."/>
            <person name="Magnuson J."/>
            <person name="Mondo S."/>
            <person name="Nolan M."/>
            <person name="Ohm R."/>
            <person name="Pangilinan J."/>
            <person name="Park H.-J."/>
            <person name="Ramirez L."/>
            <person name="Alfaro M."/>
            <person name="Sun H."/>
            <person name="Tritt A."/>
            <person name="Yoshinaga Y."/>
            <person name="Zwiers L.-H."/>
            <person name="Turgeon B."/>
            <person name="Goodwin S."/>
            <person name="Spatafora J."/>
            <person name="Crous P."/>
            <person name="Grigoriev I."/>
        </authorList>
    </citation>
    <scope>NUCLEOTIDE SEQUENCE</scope>
    <source>
        <strain evidence="2">CBS 175.79</strain>
    </source>
</reference>
<feature type="compositionally biased region" description="Basic and acidic residues" evidence="1">
    <location>
        <begin position="219"/>
        <end position="229"/>
    </location>
</feature>
<organism evidence="2 3">
    <name type="scientific">Aaosphaeria arxii CBS 175.79</name>
    <dbReference type="NCBI Taxonomy" id="1450172"/>
    <lineage>
        <taxon>Eukaryota</taxon>
        <taxon>Fungi</taxon>
        <taxon>Dikarya</taxon>
        <taxon>Ascomycota</taxon>
        <taxon>Pezizomycotina</taxon>
        <taxon>Dothideomycetes</taxon>
        <taxon>Pleosporomycetidae</taxon>
        <taxon>Pleosporales</taxon>
        <taxon>Pleosporales incertae sedis</taxon>
        <taxon>Aaosphaeria</taxon>
    </lineage>
</organism>
<evidence type="ECO:0000313" key="3">
    <source>
        <dbReference type="Proteomes" id="UP000799778"/>
    </source>
</evidence>
<dbReference type="GeneID" id="54291954"/>
<feature type="region of interest" description="Disordered" evidence="1">
    <location>
        <begin position="73"/>
        <end position="229"/>
    </location>
</feature>
<feature type="compositionally biased region" description="Polar residues" evidence="1">
    <location>
        <begin position="152"/>
        <end position="161"/>
    </location>
</feature>